<dbReference type="PANTHER" id="PTHR12805">
    <property type="entry name" value="KIN17 KIN, ANTIGENIC DETERMINANT OF RECA PROTEIN HOMOLOG"/>
    <property type="match status" value="1"/>
</dbReference>
<dbReference type="Pfam" id="PF18131">
    <property type="entry name" value="KN17_SH3"/>
    <property type="match status" value="1"/>
</dbReference>
<feature type="transmembrane region" description="Helical" evidence="10">
    <location>
        <begin position="92"/>
        <end position="111"/>
    </location>
</feature>
<evidence type="ECO:0000256" key="6">
    <source>
        <dbReference type="ARBA" id="ARBA00022967"/>
    </source>
</evidence>
<dbReference type="GO" id="GO:0003690">
    <property type="term" value="F:double-stranded DNA binding"/>
    <property type="evidence" value="ECO:0007669"/>
    <property type="project" value="TreeGrafter"/>
</dbReference>
<dbReference type="OrthoDB" id="10266249at2759"/>
<comment type="caution">
    <text evidence="12">The sequence shown here is derived from an EMBL/GenBank/DDBJ whole genome shotgun (WGS) entry which is preliminary data.</text>
</comment>
<dbReference type="InterPro" id="IPR004131">
    <property type="entry name" value="PPase-energised_H-pump"/>
</dbReference>
<dbReference type="Pfam" id="PF03030">
    <property type="entry name" value="H_PPase"/>
    <property type="match status" value="1"/>
</dbReference>
<dbReference type="InterPro" id="IPR037321">
    <property type="entry name" value="KIN17-like"/>
</dbReference>
<evidence type="ECO:0000256" key="9">
    <source>
        <dbReference type="ARBA" id="ARBA00023136"/>
    </source>
</evidence>
<evidence type="ECO:0000313" key="13">
    <source>
        <dbReference type="Proteomes" id="UP000631114"/>
    </source>
</evidence>
<dbReference type="GO" id="GO:0009678">
    <property type="term" value="F:diphosphate hydrolysis-driven proton transmembrane transporter activity"/>
    <property type="evidence" value="ECO:0007669"/>
    <property type="project" value="UniProtKB-EC"/>
</dbReference>
<dbReference type="Gene3D" id="2.30.30.140">
    <property type="match status" value="1"/>
</dbReference>
<reference evidence="12 13" key="1">
    <citation type="submission" date="2020-10" db="EMBL/GenBank/DDBJ databases">
        <title>The Coptis chinensis genome and diversification of protoberbering-type alkaloids.</title>
        <authorList>
            <person name="Wang B."/>
            <person name="Shu S."/>
            <person name="Song C."/>
            <person name="Liu Y."/>
        </authorList>
    </citation>
    <scope>NUCLEOTIDE SEQUENCE [LARGE SCALE GENOMIC DNA]</scope>
    <source>
        <strain evidence="12">HL-2020</strain>
        <tissue evidence="12">Leaf</tissue>
    </source>
</reference>
<dbReference type="EMBL" id="JADFTS010000003">
    <property type="protein sequence ID" value="KAF9615682.1"/>
    <property type="molecule type" value="Genomic_DNA"/>
</dbReference>
<dbReference type="GO" id="GO:0006260">
    <property type="term" value="P:DNA replication"/>
    <property type="evidence" value="ECO:0007669"/>
    <property type="project" value="TreeGrafter"/>
</dbReference>
<keyword evidence="6" id="KW-1278">Translocase</keyword>
<evidence type="ECO:0000256" key="10">
    <source>
        <dbReference type="SAM" id="Phobius"/>
    </source>
</evidence>
<accession>A0A835M440</accession>
<keyword evidence="9 10" id="KW-0472">Membrane</keyword>
<keyword evidence="4 10" id="KW-0812">Transmembrane</keyword>
<dbReference type="GO" id="GO:0004427">
    <property type="term" value="F:inorganic diphosphate phosphatase activity"/>
    <property type="evidence" value="ECO:0007669"/>
    <property type="project" value="InterPro"/>
</dbReference>
<feature type="transmembrane region" description="Helical" evidence="10">
    <location>
        <begin position="54"/>
        <end position="80"/>
    </location>
</feature>
<evidence type="ECO:0000256" key="4">
    <source>
        <dbReference type="ARBA" id="ARBA00022692"/>
    </source>
</evidence>
<dbReference type="PANTHER" id="PTHR12805:SF0">
    <property type="entry name" value="DNA_RNA-BINDING PROTEIN KIN17"/>
    <property type="match status" value="1"/>
</dbReference>
<evidence type="ECO:0000256" key="3">
    <source>
        <dbReference type="ARBA" id="ARBA00022448"/>
    </source>
</evidence>
<evidence type="ECO:0000313" key="12">
    <source>
        <dbReference type="EMBL" id="KAF9615682.1"/>
    </source>
</evidence>
<dbReference type="GO" id="GO:0012505">
    <property type="term" value="C:endomembrane system"/>
    <property type="evidence" value="ECO:0007669"/>
    <property type="project" value="UniProtKB-SubCell"/>
</dbReference>
<dbReference type="Proteomes" id="UP000631114">
    <property type="component" value="Unassembled WGS sequence"/>
</dbReference>
<keyword evidence="13" id="KW-1185">Reference proteome</keyword>
<keyword evidence="3" id="KW-0813">Transport</keyword>
<dbReference type="GO" id="GO:0006974">
    <property type="term" value="P:DNA damage response"/>
    <property type="evidence" value="ECO:0007669"/>
    <property type="project" value="TreeGrafter"/>
</dbReference>
<organism evidence="12 13">
    <name type="scientific">Coptis chinensis</name>
    <dbReference type="NCBI Taxonomy" id="261450"/>
    <lineage>
        <taxon>Eukaryota</taxon>
        <taxon>Viridiplantae</taxon>
        <taxon>Streptophyta</taxon>
        <taxon>Embryophyta</taxon>
        <taxon>Tracheophyta</taxon>
        <taxon>Spermatophyta</taxon>
        <taxon>Magnoliopsida</taxon>
        <taxon>Ranunculales</taxon>
        <taxon>Ranunculaceae</taxon>
        <taxon>Coptidoideae</taxon>
        <taxon>Coptis</taxon>
    </lineage>
</organism>
<keyword evidence="7 10" id="KW-1133">Transmembrane helix</keyword>
<keyword evidence="8" id="KW-0406">Ion transport</keyword>
<gene>
    <name evidence="12" type="ORF">IFM89_026064</name>
</gene>
<proteinExistence type="predicted"/>
<feature type="domain" description="KN17 SH3-like" evidence="11">
    <location>
        <begin position="245"/>
        <end position="297"/>
    </location>
</feature>
<evidence type="ECO:0000256" key="1">
    <source>
        <dbReference type="ARBA" id="ARBA00004127"/>
    </source>
</evidence>
<evidence type="ECO:0000259" key="11">
    <source>
        <dbReference type="Pfam" id="PF18131"/>
    </source>
</evidence>
<protein>
    <recommendedName>
        <fullName evidence="2">H(+)-exporting diphosphatase</fullName>
        <ecNumber evidence="2">7.1.3.1</ecNumber>
    </recommendedName>
</protein>
<feature type="non-terminal residue" evidence="12">
    <location>
        <position position="1"/>
    </location>
</feature>
<dbReference type="GO" id="GO:0016020">
    <property type="term" value="C:membrane"/>
    <property type="evidence" value="ECO:0007669"/>
    <property type="project" value="InterPro"/>
</dbReference>
<dbReference type="InterPro" id="IPR041330">
    <property type="entry name" value="KN17_SH3"/>
</dbReference>
<sequence length="341" mass="38560">MTREGKSSNVVTYNSIVDAIGLWVTSVIGFVIEYSTSNAYSPVLDVADSCRTGAATNVILGLAVGYKSVIIQIFAIADVVGKSHLIRERTDTLDAIGITTDLLLWFFWHSLVPFACSDRTFVREYHKKLPRFISAFSPNHAVLSSSDKNHLTRAEASKPEMPIKIWYRRTSGPTRRSTKGQWTAEEPVRKDIDECSSELSNVLFEDEREKKKKCDVNSSEGGKVVRCAIDEVMKEDEKVKEQINRKDYWLCEGIVVKVMRKGLDNKGYYYKQRGLVVNVIDMYLAEIEMLERKDVIRARQAELETVIPHNGGLVKIVNGKCAYRGSNVRLISLDMDEFCAK</sequence>
<feature type="transmembrane region" description="Helical" evidence="10">
    <location>
        <begin position="12"/>
        <end position="34"/>
    </location>
</feature>
<dbReference type="EC" id="7.1.3.1" evidence="2"/>
<evidence type="ECO:0000256" key="7">
    <source>
        <dbReference type="ARBA" id="ARBA00022989"/>
    </source>
</evidence>
<keyword evidence="5" id="KW-0460">Magnesium</keyword>
<evidence type="ECO:0000256" key="5">
    <source>
        <dbReference type="ARBA" id="ARBA00022842"/>
    </source>
</evidence>
<evidence type="ECO:0000256" key="2">
    <source>
        <dbReference type="ARBA" id="ARBA00013242"/>
    </source>
</evidence>
<comment type="subcellular location">
    <subcellularLocation>
        <location evidence="1">Endomembrane system</location>
        <topology evidence="1">Multi-pass membrane protein</topology>
    </subcellularLocation>
</comment>
<dbReference type="AlphaFoldDB" id="A0A835M440"/>
<dbReference type="GO" id="GO:0005634">
    <property type="term" value="C:nucleus"/>
    <property type="evidence" value="ECO:0007669"/>
    <property type="project" value="TreeGrafter"/>
</dbReference>
<evidence type="ECO:0000256" key="8">
    <source>
        <dbReference type="ARBA" id="ARBA00023065"/>
    </source>
</evidence>
<name>A0A835M440_9MAGN</name>